<keyword evidence="1" id="KW-0472">Membrane</keyword>
<feature type="transmembrane region" description="Helical" evidence="1">
    <location>
        <begin position="120"/>
        <end position="142"/>
    </location>
</feature>
<dbReference type="Proteomes" id="UP000746471">
    <property type="component" value="Unassembled WGS sequence"/>
</dbReference>
<reference evidence="2 3" key="1">
    <citation type="submission" date="2021-05" db="EMBL/GenBank/DDBJ databases">
        <title>Fusibacter ferrireducens sp. nov., an anaerobic, sulfur- and Fe-reducing bacterium isolated from the mangrove sediment.</title>
        <authorList>
            <person name="Qiu D."/>
        </authorList>
    </citation>
    <scope>NUCLEOTIDE SEQUENCE [LARGE SCALE GENOMIC DNA]</scope>
    <source>
        <strain evidence="2 3">DSM 12116</strain>
    </source>
</reference>
<dbReference type="EMBL" id="JAHBCL010000006">
    <property type="protein sequence ID" value="MBS7525962.1"/>
    <property type="molecule type" value="Genomic_DNA"/>
</dbReference>
<name>A0ABS5PPL5_9FIRM</name>
<gene>
    <name evidence="2" type="ORF">KHM83_04625</name>
</gene>
<keyword evidence="1" id="KW-0812">Transmembrane</keyword>
<sequence length="247" mass="27999">MNNKLKMGLQSAFEAPIPKRKAQFLKTLRYPKISYLSFLGYQFAYIRKRVWLLSAFILLMGWTVSFSAAFQNFHMEASRVWTVSAILPFLTLLTVTEIFRSAFDCMAELETSCRFNLSQIVMARISILGTGNFIVLSLLLILINRSSHFGILRLTFYLLVPYLITCSLCLLILNRSSTRESMYGCAAAAGLVGIINMIIGSAVQFYSAGYLRYWILLSAAAIVLIGFQIHNLLKQTEDKTWNLLLTE</sequence>
<comment type="caution">
    <text evidence="2">The sequence shown here is derived from an EMBL/GenBank/DDBJ whole genome shotgun (WGS) entry which is preliminary data.</text>
</comment>
<evidence type="ECO:0000313" key="3">
    <source>
        <dbReference type="Proteomes" id="UP000746471"/>
    </source>
</evidence>
<evidence type="ECO:0008006" key="4">
    <source>
        <dbReference type="Google" id="ProtNLM"/>
    </source>
</evidence>
<feature type="transmembrane region" description="Helical" evidence="1">
    <location>
        <begin position="213"/>
        <end position="233"/>
    </location>
</feature>
<organism evidence="2 3">
    <name type="scientific">Fusibacter paucivorans</name>
    <dbReference type="NCBI Taxonomy" id="76009"/>
    <lineage>
        <taxon>Bacteria</taxon>
        <taxon>Bacillati</taxon>
        <taxon>Bacillota</taxon>
        <taxon>Clostridia</taxon>
        <taxon>Eubacteriales</taxon>
        <taxon>Eubacteriales Family XII. Incertae Sedis</taxon>
        <taxon>Fusibacter</taxon>
    </lineage>
</organism>
<proteinExistence type="predicted"/>
<feature type="transmembrane region" description="Helical" evidence="1">
    <location>
        <begin position="154"/>
        <end position="173"/>
    </location>
</feature>
<evidence type="ECO:0000256" key="1">
    <source>
        <dbReference type="SAM" id="Phobius"/>
    </source>
</evidence>
<feature type="transmembrane region" description="Helical" evidence="1">
    <location>
        <begin position="185"/>
        <end position="207"/>
    </location>
</feature>
<keyword evidence="3" id="KW-1185">Reference proteome</keyword>
<feature type="transmembrane region" description="Helical" evidence="1">
    <location>
        <begin position="80"/>
        <end position="99"/>
    </location>
</feature>
<protein>
    <recommendedName>
        <fullName evidence="4">ABC-2 family transporter protein</fullName>
    </recommendedName>
</protein>
<dbReference type="RefSeq" id="WP_213235748.1">
    <property type="nucleotide sequence ID" value="NZ_JAHBCL010000006.1"/>
</dbReference>
<feature type="transmembrane region" description="Helical" evidence="1">
    <location>
        <begin position="50"/>
        <end position="68"/>
    </location>
</feature>
<keyword evidence="1" id="KW-1133">Transmembrane helix</keyword>
<accession>A0ABS5PPL5</accession>
<evidence type="ECO:0000313" key="2">
    <source>
        <dbReference type="EMBL" id="MBS7525962.1"/>
    </source>
</evidence>